<proteinExistence type="predicted"/>
<dbReference type="EMBL" id="FQUJ01000019">
    <property type="protein sequence ID" value="SHF71607.1"/>
    <property type="molecule type" value="Genomic_DNA"/>
</dbReference>
<dbReference type="PANTHER" id="PTHR33121">
    <property type="entry name" value="CYCLIC DI-GMP PHOSPHODIESTERASE PDEF"/>
    <property type="match status" value="1"/>
</dbReference>
<feature type="domain" description="EAL" evidence="3">
    <location>
        <begin position="127"/>
        <end position="380"/>
    </location>
</feature>
<dbReference type="InterPro" id="IPR011006">
    <property type="entry name" value="CheY-like_superfamily"/>
</dbReference>
<reference evidence="4 5" key="1">
    <citation type="submission" date="2016-11" db="EMBL/GenBank/DDBJ databases">
        <authorList>
            <person name="Jaros S."/>
            <person name="Januszkiewicz K."/>
            <person name="Wedrychowicz H."/>
        </authorList>
    </citation>
    <scope>NUCLEOTIDE SEQUENCE [LARGE SCALE GENOMIC DNA]</scope>
    <source>
        <strain evidence="4 5">DSM 19980</strain>
    </source>
</reference>
<dbReference type="SMART" id="SM00052">
    <property type="entry name" value="EAL"/>
    <property type="match status" value="1"/>
</dbReference>
<dbReference type="PROSITE" id="PS50883">
    <property type="entry name" value="EAL"/>
    <property type="match status" value="1"/>
</dbReference>
<dbReference type="RefSeq" id="WP_072824985.1">
    <property type="nucleotide sequence ID" value="NZ_FQUJ01000019.1"/>
</dbReference>
<dbReference type="OrthoDB" id="9812358at2"/>
<sequence>MAQRALIVDDDIEIQVLGRQLLTRRGYDVVTANGLGELVCQPELLAAELILLDFDLGEFTGLDVMQYLSDLKLNAAIVLLSTCDASTAKRILDAGASSGLRMLGFLSKSRFLKTLDHVIGSLGAPQQALGAENLASAMQQGQLFPAYQPKHDLRSGRVVGVEALVRWKHPQRGVLYPDAFIPLAEQSDQIVELTWYMLAQVLGQQARWRARGWELDIAVNIPAQLFKTPDVLASFDRLLSRHGDSLRGITLELTESAGIECLVHARHLFTALRERGCRWSLDDFGTGYSSLTQLYRLPFDELKLDRSFVAHCDEDREAEAITLSIIELGKRLDMKVVAEGIETRSQHALLKRDGCDHGQGYLFARPMAEAEFATWFAKQTRQGAIVF</sequence>
<dbReference type="Pfam" id="PF00072">
    <property type="entry name" value="Response_reg"/>
    <property type="match status" value="1"/>
</dbReference>
<dbReference type="CDD" id="cd01948">
    <property type="entry name" value="EAL"/>
    <property type="match status" value="1"/>
</dbReference>
<dbReference type="PROSITE" id="PS50110">
    <property type="entry name" value="RESPONSE_REGULATORY"/>
    <property type="match status" value="1"/>
</dbReference>
<feature type="domain" description="Response regulatory" evidence="2">
    <location>
        <begin position="4"/>
        <end position="123"/>
    </location>
</feature>
<dbReference type="InterPro" id="IPR035919">
    <property type="entry name" value="EAL_sf"/>
</dbReference>
<dbReference type="InterPro" id="IPR050706">
    <property type="entry name" value="Cyclic-di-GMP_PDE-like"/>
</dbReference>
<dbReference type="SUPFAM" id="SSF52172">
    <property type="entry name" value="CheY-like"/>
    <property type="match status" value="1"/>
</dbReference>
<evidence type="ECO:0000313" key="5">
    <source>
        <dbReference type="Proteomes" id="UP000184346"/>
    </source>
</evidence>
<dbReference type="Gene3D" id="3.20.20.450">
    <property type="entry name" value="EAL domain"/>
    <property type="match status" value="1"/>
</dbReference>
<dbReference type="SUPFAM" id="SSF141868">
    <property type="entry name" value="EAL domain-like"/>
    <property type="match status" value="1"/>
</dbReference>
<dbReference type="InterPro" id="IPR001633">
    <property type="entry name" value="EAL_dom"/>
</dbReference>
<accession>A0A1M5DX89</accession>
<feature type="modified residue" description="4-aspartylphosphate" evidence="1">
    <location>
        <position position="53"/>
    </location>
</feature>
<dbReference type="GO" id="GO:0071111">
    <property type="term" value="F:cyclic-guanylate-specific phosphodiesterase activity"/>
    <property type="evidence" value="ECO:0007669"/>
    <property type="project" value="InterPro"/>
</dbReference>
<dbReference type="GO" id="GO:0000160">
    <property type="term" value="P:phosphorelay signal transduction system"/>
    <property type="evidence" value="ECO:0007669"/>
    <property type="project" value="InterPro"/>
</dbReference>
<dbReference type="InterPro" id="IPR001789">
    <property type="entry name" value="Sig_transdc_resp-reg_receiver"/>
</dbReference>
<evidence type="ECO:0000259" key="2">
    <source>
        <dbReference type="PROSITE" id="PS50110"/>
    </source>
</evidence>
<evidence type="ECO:0000313" key="4">
    <source>
        <dbReference type="EMBL" id="SHF71607.1"/>
    </source>
</evidence>
<dbReference type="Gene3D" id="3.40.50.2300">
    <property type="match status" value="1"/>
</dbReference>
<name>A0A1M5DX89_9GAMM</name>
<dbReference type="AlphaFoldDB" id="A0A1M5DX89"/>
<dbReference type="STRING" id="1121942.SAMN02745148_03368"/>
<dbReference type="SMART" id="SM00448">
    <property type="entry name" value="REC"/>
    <property type="match status" value="1"/>
</dbReference>
<organism evidence="4 5">
    <name type="scientific">Modicisalibacter ilicicola DSM 19980</name>
    <dbReference type="NCBI Taxonomy" id="1121942"/>
    <lineage>
        <taxon>Bacteria</taxon>
        <taxon>Pseudomonadati</taxon>
        <taxon>Pseudomonadota</taxon>
        <taxon>Gammaproteobacteria</taxon>
        <taxon>Oceanospirillales</taxon>
        <taxon>Halomonadaceae</taxon>
        <taxon>Modicisalibacter</taxon>
    </lineage>
</organism>
<dbReference type="Proteomes" id="UP000184346">
    <property type="component" value="Unassembled WGS sequence"/>
</dbReference>
<keyword evidence="1" id="KW-0597">Phosphoprotein</keyword>
<dbReference type="Pfam" id="PF00563">
    <property type="entry name" value="EAL"/>
    <property type="match status" value="1"/>
</dbReference>
<dbReference type="PANTHER" id="PTHR33121:SF79">
    <property type="entry name" value="CYCLIC DI-GMP PHOSPHODIESTERASE PDED-RELATED"/>
    <property type="match status" value="1"/>
</dbReference>
<gene>
    <name evidence="4" type="ORF">SAMN02745148_03368</name>
</gene>
<evidence type="ECO:0000256" key="1">
    <source>
        <dbReference type="PROSITE-ProRule" id="PRU00169"/>
    </source>
</evidence>
<protein>
    <submittedName>
        <fullName evidence="4">EAL domain, c-di-GMP-specific phosphodiesterase class I (Or its enzymatically inactive variant)</fullName>
    </submittedName>
</protein>
<evidence type="ECO:0000259" key="3">
    <source>
        <dbReference type="PROSITE" id="PS50883"/>
    </source>
</evidence>
<keyword evidence="5" id="KW-1185">Reference proteome</keyword>